<keyword evidence="3" id="KW-1185">Reference proteome</keyword>
<feature type="coiled-coil region" evidence="1">
    <location>
        <begin position="54"/>
        <end position="84"/>
    </location>
</feature>
<protein>
    <submittedName>
        <fullName evidence="2">MotE family protein</fullName>
    </submittedName>
</protein>
<keyword evidence="1" id="KW-0175">Coiled coil</keyword>
<evidence type="ECO:0000313" key="3">
    <source>
        <dbReference type="Proteomes" id="UP000609531"/>
    </source>
</evidence>
<comment type="caution">
    <text evidence="2">The sequence shown here is derived from an EMBL/GenBank/DDBJ whole genome shotgun (WGS) entry which is preliminary data.</text>
</comment>
<name>A0A934ILG2_9HYPH</name>
<gene>
    <name evidence="2" type="ORF">JCR33_23485</name>
</gene>
<dbReference type="EMBL" id="JAEKJA010000034">
    <property type="protein sequence ID" value="MBJ3778683.1"/>
    <property type="molecule type" value="Genomic_DNA"/>
</dbReference>
<reference evidence="2" key="1">
    <citation type="submission" date="2020-12" db="EMBL/GenBank/DDBJ databases">
        <title>Bacterial taxonomy.</title>
        <authorList>
            <person name="Pan X."/>
        </authorList>
    </citation>
    <scope>NUCLEOTIDE SEQUENCE</scope>
    <source>
        <strain evidence="2">B2012</strain>
    </source>
</reference>
<dbReference type="AlphaFoldDB" id="A0A934ILG2"/>
<evidence type="ECO:0000256" key="1">
    <source>
        <dbReference type="SAM" id="Coils"/>
    </source>
</evidence>
<evidence type="ECO:0000313" key="2">
    <source>
        <dbReference type="EMBL" id="MBJ3778683.1"/>
    </source>
</evidence>
<organism evidence="2 3">
    <name type="scientific">Acuticoccus mangrovi</name>
    <dbReference type="NCBI Taxonomy" id="2796142"/>
    <lineage>
        <taxon>Bacteria</taxon>
        <taxon>Pseudomonadati</taxon>
        <taxon>Pseudomonadota</taxon>
        <taxon>Alphaproteobacteria</taxon>
        <taxon>Hyphomicrobiales</taxon>
        <taxon>Amorphaceae</taxon>
        <taxon>Acuticoccus</taxon>
    </lineage>
</organism>
<sequence>MTQPPRRRRALPALILTLAGIGHVLPVTALAQSRDGGADTAIAYCTNLADEAADARYQRKLARLEEVERQIEARLQALEAKRADYQAWLERRQKFLALAEDSLVSIYAGMRPDAASAQLAAMNELQAAALIAKVTPRTASAILNEMDPQKAARIASIMAGLSRVEPEKTAG</sequence>
<dbReference type="SUPFAM" id="SSF158791">
    <property type="entry name" value="MgtE N-terminal domain-like"/>
    <property type="match status" value="1"/>
</dbReference>
<proteinExistence type="predicted"/>
<dbReference type="RefSeq" id="WP_198884587.1">
    <property type="nucleotide sequence ID" value="NZ_JAEKJA010000034.1"/>
</dbReference>
<accession>A0A934ILG2</accession>
<dbReference type="Proteomes" id="UP000609531">
    <property type="component" value="Unassembled WGS sequence"/>
</dbReference>